<dbReference type="InterPro" id="IPR000772">
    <property type="entry name" value="Ricin_B_lectin"/>
</dbReference>
<dbReference type="CDD" id="cd00161">
    <property type="entry name" value="beta-trefoil_Ricin-like"/>
    <property type="match status" value="1"/>
</dbReference>
<gene>
    <name evidence="10" type="ORF">DWY11_12290</name>
</gene>
<evidence type="ECO:0000256" key="1">
    <source>
        <dbReference type="ARBA" id="ARBA00004834"/>
    </source>
</evidence>
<evidence type="ECO:0000313" key="10">
    <source>
        <dbReference type="EMBL" id="RGS13047.1"/>
    </source>
</evidence>
<feature type="chain" id="PRO_5043182836" evidence="8">
    <location>
        <begin position="36"/>
        <end position="496"/>
    </location>
</feature>
<evidence type="ECO:0000256" key="5">
    <source>
        <dbReference type="PIRSR" id="PIRSR606710-1"/>
    </source>
</evidence>
<evidence type="ECO:0000256" key="8">
    <source>
        <dbReference type="SAM" id="SignalP"/>
    </source>
</evidence>
<evidence type="ECO:0000256" key="3">
    <source>
        <dbReference type="ARBA" id="ARBA00022801"/>
    </source>
</evidence>
<dbReference type="RefSeq" id="WP_117587151.1">
    <property type="nucleotide sequence ID" value="NZ_QRVA01000036.1"/>
</dbReference>
<reference evidence="10 11" key="1">
    <citation type="submission" date="2018-08" db="EMBL/GenBank/DDBJ databases">
        <title>A genome reference for cultivated species of the human gut microbiota.</title>
        <authorList>
            <person name="Zou Y."/>
            <person name="Xue W."/>
            <person name="Luo G."/>
        </authorList>
    </citation>
    <scope>NUCLEOTIDE SEQUENCE [LARGE SCALE GENOMIC DNA]</scope>
    <source>
        <strain evidence="10 11">AF24-12</strain>
    </source>
</reference>
<comment type="similarity">
    <text evidence="2 7">Belongs to the glycosyl hydrolase 43 family.</text>
</comment>
<feature type="site" description="Important for catalytic activity, responsible for pKa modulation of the active site Glu and correct orientation of both the proton donor and substrate" evidence="6">
    <location>
        <position position="153"/>
    </location>
</feature>
<dbReference type="Gene3D" id="2.80.10.50">
    <property type="match status" value="1"/>
</dbReference>
<keyword evidence="8" id="KW-0732">Signal</keyword>
<accession>A0A3E5E170</accession>
<dbReference type="InterPro" id="IPR023296">
    <property type="entry name" value="Glyco_hydro_beta-prop_sf"/>
</dbReference>
<dbReference type="InterPro" id="IPR050727">
    <property type="entry name" value="GH43_arabinanases"/>
</dbReference>
<dbReference type="InterPro" id="IPR035992">
    <property type="entry name" value="Ricin_B-like_lectins"/>
</dbReference>
<dbReference type="PANTHER" id="PTHR43301:SF3">
    <property type="entry name" value="ARABINAN ENDO-1,5-ALPHA-L-ARABINOSIDASE A-RELATED"/>
    <property type="match status" value="1"/>
</dbReference>
<dbReference type="EMBL" id="QRVA01000036">
    <property type="protein sequence ID" value="RGS13047.1"/>
    <property type="molecule type" value="Genomic_DNA"/>
</dbReference>
<feature type="domain" description="Ricin B lectin" evidence="9">
    <location>
        <begin position="391"/>
        <end position="459"/>
    </location>
</feature>
<dbReference type="InterPro" id="IPR006710">
    <property type="entry name" value="Glyco_hydro_43"/>
</dbReference>
<evidence type="ECO:0000256" key="2">
    <source>
        <dbReference type="ARBA" id="ARBA00009865"/>
    </source>
</evidence>
<keyword evidence="3 7" id="KW-0378">Hydrolase</keyword>
<dbReference type="PANTHER" id="PTHR43301">
    <property type="entry name" value="ARABINAN ENDO-1,5-ALPHA-L-ARABINOSIDASE"/>
    <property type="match status" value="1"/>
</dbReference>
<dbReference type="SUPFAM" id="SSF50370">
    <property type="entry name" value="Ricin B-like lectins"/>
    <property type="match status" value="1"/>
</dbReference>
<evidence type="ECO:0000256" key="6">
    <source>
        <dbReference type="PIRSR" id="PIRSR606710-2"/>
    </source>
</evidence>
<dbReference type="GO" id="GO:0005975">
    <property type="term" value="P:carbohydrate metabolic process"/>
    <property type="evidence" value="ECO:0007669"/>
    <property type="project" value="InterPro"/>
</dbReference>
<evidence type="ECO:0000256" key="4">
    <source>
        <dbReference type="ARBA" id="ARBA00023295"/>
    </source>
</evidence>
<dbReference type="Gene3D" id="2.115.10.20">
    <property type="entry name" value="Glycosyl hydrolase domain, family 43"/>
    <property type="match status" value="1"/>
</dbReference>
<protein>
    <submittedName>
        <fullName evidence="10">Glycoside hydrolase</fullName>
    </submittedName>
</protein>
<comment type="pathway">
    <text evidence="1">Glycan metabolism; L-arabinan degradation.</text>
</comment>
<keyword evidence="4 7" id="KW-0326">Glycosidase</keyword>
<evidence type="ECO:0000256" key="7">
    <source>
        <dbReference type="RuleBase" id="RU361187"/>
    </source>
</evidence>
<comment type="caution">
    <text evidence="10">The sequence shown here is derived from an EMBL/GenBank/DDBJ whole genome shotgun (WGS) entry which is preliminary data.</text>
</comment>
<evidence type="ECO:0000313" key="11">
    <source>
        <dbReference type="Proteomes" id="UP000283872"/>
    </source>
</evidence>
<dbReference type="GO" id="GO:0004553">
    <property type="term" value="F:hydrolase activity, hydrolyzing O-glycosyl compounds"/>
    <property type="evidence" value="ECO:0007669"/>
    <property type="project" value="InterPro"/>
</dbReference>
<proteinExistence type="inferred from homology"/>
<dbReference type="SUPFAM" id="SSF75005">
    <property type="entry name" value="Arabinanase/levansucrase/invertase"/>
    <property type="match status" value="1"/>
</dbReference>
<feature type="active site" description="Proton donor" evidence="5">
    <location>
        <position position="202"/>
    </location>
</feature>
<dbReference type="CDD" id="cd08998">
    <property type="entry name" value="GH43_Arb43a-like"/>
    <property type="match status" value="1"/>
</dbReference>
<evidence type="ECO:0000259" key="9">
    <source>
        <dbReference type="Pfam" id="PF14200"/>
    </source>
</evidence>
<name>A0A3E5E170_9BACT</name>
<dbReference type="Proteomes" id="UP000283872">
    <property type="component" value="Unassembled WGS sequence"/>
</dbReference>
<dbReference type="AlphaFoldDB" id="A0A3E5E170"/>
<dbReference type="Pfam" id="PF04616">
    <property type="entry name" value="Glyco_hydro_43"/>
    <property type="match status" value="1"/>
</dbReference>
<feature type="active site" description="Proton acceptor" evidence="5">
    <location>
        <position position="47"/>
    </location>
</feature>
<dbReference type="Pfam" id="PF14200">
    <property type="entry name" value="RicinB_lectin_2"/>
    <property type="match status" value="1"/>
</dbReference>
<sequence length="496" mass="55274">MKQNNIFFRYFSPVAAQQKLYAAALVALLSSSAYEAEAQVGEPFIHDPSTIALCDGKYYTFGTGEGGIWSEDGWTWQGGAVRPGRGAAPDVLKIGDRYLVAYSATGGGLGGSHRGDVLTMWNKTLDPKSPDFKYTEPVVVASSLDDEDCDAIDAGLLLDPTTGRLWLSYGTYFGFIRLVELDPKTGKRMEGNEPVNIAIDCEATDLIYRNGWYYLLGTHGTCCDGPNSTYNIVVGRSRKITGPYVDNVGREMLQGGGKMVIAANNLKTGPGHFGRYIEEEGVEKMSFHYESDFRQGGRSVLAIRPLLWKNDWPVAGDEFHAGTYEIESERRGYALEIAVDFVRMQRDIEPFWIKPTKPLKNIEPQTLKEVEAEWPKGEVKVRMNDYMFRPHQKWSIMPAGKGGYLGGPYYKICIEGTTRYLTATAQHDVIAKPEFTGEDAQLWRIEQLTDGTYRIMPKAVPGTEEKLALVSLGDCTPGLASFDFNSDNSKWNFRQQ</sequence>
<organism evidence="10 11">
    <name type="scientific">Segatella copri</name>
    <dbReference type="NCBI Taxonomy" id="165179"/>
    <lineage>
        <taxon>Bacteria</taxon>
        <taxon>Pseudomonadati</taxon>
        <taxon>Bacteroidota</taxon>
        <taxon>Bacteroidia</taxon>
        <taxon>Bacteroidales</taxon>
        <taxon>Prevotellaceae</taxon>
        <taxon>Segatella</taxon>
    </lineage>
</organism>
<feature type="signal peptide" evidence="8">
    <location>
        <begin position="1"/>
        <end position="35"/>
    </location>
</feature>